<reference evidence="3" key="1">
    <citation type="journal article" date="2021" name="PeerJ">
        <title>Extensive microbial diversity within the chicken gut microbiome revealed by metagenomics and culture.</title>
        <authorList>
            <person name="Gilroy R."/>
            <person name="Ravi A."/>
            <person name="Getino M."/>
            <person name="Pursley I."/>
            <person name="Horton D.L."/>
            <person name="Alikhan N.F."/>
            <person name="Baker D."/>
            <person name="Gharbi K."/>
            <person name="Hall N."/>
            <person name="Watson M."/>
            <person name="Adriaenssens E.M."/>
            <person name="Foster-Nyarko E."/>
            <person name="Jarju S."/>
            <person name="Secka A."/>
            <person name="Antonio M."/>
            <person name="Oren A."/>
            <person name="Chaudhuri R.R."/>
            <person name="La Ragione R."/>
            <person name="Hildebrand F."/>
            <person name="Pallen M.J."/>
        </authorList>
    </citation>
    <scope>NUCLEOTIDE SEQUENCE</scope>
    <source>
        <strain evidence="3">ChiBcec8-14828</strain>
    </source>
</reference>
<dbReference type="Gene3D" id="3.40.630.120">
    <property type="match status" value="1"/>
</dbReference>
<evidence type="ECO:0000259" key="1">
    <source>
        <dbReference type="Pfam" id="PF18082"/>
    </source>
</evidence>
<comment type="caution">
    <text evidence="3">The sequence shown here is derived from an EMBL/GenBank/DDBJ whole genome shotgun (WGS) entry which is preliminary data.</text>
</comment>
<accession>A0A9D2M170</accession>
<protein>
    <submittedName>
        <fullName evidence="3">DUF5596 domain-containing protein</fullName>
    </submittedName>
</protein>
<dbReference type="AlphaFoldDB" id="A0A9D2M170"/>
<proteinExistence type="predicted"/>
<feature type="domain" description="N-acyltransferase N-terminal" evidence="1">
    <location>
        <begin position="12"/>
        <end position="133"/>
    </location>
</feature>
<name>A0A9D2M170_9FIRM</name>
<dbReference type="InterPro" id="IPR041644">
    <property type="entry name" value="GNAT_C"/>
</dbReference>
<dbReference type="Proteomes" id="UP000824209">
    <property type="component" value="Unassembled WGS sequence"/>
</dbReference>
<gene>
    <name evidence="3" type="ORF">H9943_01595</name>
</gene>
<evidence type="ECO:0000313" key="4">
    <source>
        <dbReference type="Proteomes" id="UP000824209"/>
    </source>
</evidence>
<dbReference type="InterPro" id="IPR041273">
    <property type="entry name" value="NAT_N"/>
</dbReference>
<evidence type="ECO:0000313" key="3">
    <source>
        <dbReference type="EMBL" id="HJB39072.1"/>
    </source>
</evidence>
<sequence length="288" mass="32870">MTDFEQKFGVTGYPQEAQAALLSANQTLEQSAAWRAFAKQSLNEYQSGTLDFEQALKRTQEIAKECAVNEKTALLLFHLLLAPALREKYQAEHLPLTIFDDSVRDLFYKAKECYTVYGVWGSFVAPWFEDFFRLKRFALGRLQFERSHLPKDCTVQGKTLAKGTPVLNLHIPSSGPLTKALCEDSFQKAKAFFSEEGKETVFLCDSWLLFPRHREILSPESGICQFMDLFTLIECREQPDFFDAWRVFGQETHPPYENLPQNTALQRGYARWLQNGEATATGVGVAIR</sequence>
<dbReference type="EMBL" id="DWYA01000015">
    <property type="protein sequence ID" value="HJB39072.1"/>
    <property type="molecule type" value="Genomic_DNA"/>
</dbReference>
<dbReference type="Pfam" id="PF18164">
    <property type="entry name" value="GNAT_C"/>
    <property type="match status" value="1"/>
</dbReference>
<reference evidence="3" key="2">
    <citation type="submission" date="2021-04" db="EMBL/GenBank/DDBJ databases">
        <authorList>
            <person name="Gilroy R."/>
        </authorList>
    </citation>
    <scope>NUCLEOTIDE SEQUENCE</scope>
    <source>
        <strain evidence="3">ChiBcec8-14828</strain>
    </source>
</reference>
<feature type="domain" description="GNAT-like C-terminal" evidence="2">
    <location>
        <begin position="137"/>
        <end position="285"/>
    </location>
</feature>
<organism evidence="3 4">
    <name type="scientific">Candidatus Ruthenibacterium avium</name>
    <dbReference type="NCBI Taxonomy" id="2838751"/>
    <lineage>
        <taxon>Bacteria</taxon>
        <taxon>Bacillati</taxon>
        <taxon>Bacillota</taxon>
        <taxon>Clostridia</taxon>
        <taxon>Eubacteriales</taxon>
        <taxon>Oscillospiraceae</taxon>
        <taxon>Ruthenibacterium</taxon>
    </lineage>
</organism>
<evidence type="ECO:0000259" key="2">
    <source>
        <dbReference type="Pfam" id="PF18164"/>
    </source>
</evidence>
<dbReference type="Pfam" id="PF18082">
    <property type="entry name" value="NAT_N"/>
    <property type="match status" value="1"/>
</dbReference>